<dbReference type="eggNOG" id="COG1301">
    <property type="taxonomic scope" value="Bacteria"/>
</dbReference>
<gene>
    <name evidence="8" type="ordered locus">AMF_386</name>
</gene>
<feature type="transmembrane region" description="Helical" evidence="7">
    <location>
        <begin position="233"/>
        <end position="255"/>
    </location>
</feature>
<reference evidence="8 9" key="1">
    <citation type="journal article" date="2009" name="BMC Genomics">
        <title>Conservation in the face of diversity: multistrain analysis of an intracellular bacterium.</title>
        <authorList>
            <person name="Dark M.J."/>
            <person name="Herndon D.R."/>
            <person name="Kappmeyer L.S."/>
            <person name="Gonzales M.P."/>
            <person name="Nordeen E."/>
            <person name="Palmer G.H."/>
            <person name="Knowles D.P. Jr."/>
            <person name="Brayton K.A."/>
        </authorList>
    </citation>
    <scope>NUCLEOTIDE SEQUENCE [LARGE SCALE GENOMIC DNA]</scope>
    <source>
        <strain evidence="8 9">Florida</strain>
    </source>
</reference>
<dbReference type="InterPro" id="IPR036458">
    <property type="entry name" value="Na:dicarbo_symporter_sf"/>
</dbReference>
<feature type="transmembrane region" description="Helical" evidence="7">
    <location>
        <begin position="311"/>
        <end position="332"/>
    </location>
</feature>
<keyword evidence="3" id="KW-1003">Cell membrane</keyword>
<comment type="subcellular location">
    <subcellularLocation>
        <location evidence="1">Cell membrane</location>
        <topology evidence="1">Multi-pass membrane protein</topology>
    </subcellularLocation>
</comment>
<dbReference type="STRING" id="320483.AMF_386"/>
<proteinExistence type="predicted"/>
<dbReference type="Pfam" id="PF00375">
    <property type="entry name" value="SDF"/>
    <property type="match status" value="1"/>
</dbReference>
<feature type="transmembrane region" description="Helical" evidence="7">
    <location>
        <begin position="387"/>
        <end position="413"/>
    </location>
</feature>
<keyword evidence="2" id="KW-0813">Transport</keyword>
<keyword evidence="9" id="KW-1185">Reference proteome</keyword>
<evidence type="ECO:0000256" key="4">
    <source>
        <dbReference type="ARBA" id="ARBA00022692"/>
    </source>
</evidence>
<dbReference type="PANTHER" id="PTHR42865:SF7">
    <property type="entry name" value="PROTON_GLUTAMATE-ASPARTATE SYMPORTER"/>
    <property type="match status" value="1"/>
</dbReference>
<dbReference type="KEGG" id="amf:AMF_386"/>
<dbReference type="AlphaFoldDB" id="B9KID8"/>
<evidence type="ECO:0000256" key="2">
    <source>
        <dbReference type="ARBA" id="ARBA00022448"/>
    </source>
</evidence>
<evidence type="ECO:0000256" key="7">
    <source>
        <dbReference type="SAM" id="Phobius"/>
    </source>
</evidence>
<sequence length="434" mass="46853">MTTDQKVGRSSRPGRVPLWCTSHLLFLFLRMVITQSLKLVLLLLVLVAAFCFADYVPYTLKSLCYAASLSIKEVLVFVLPLVVFSIVFHSTSKLRGDSAVKTLLLLISMVALSNSASVAVAHFLGSYLSTSATHSIISGAQQNARTLEPLYATFHLPSLISSAKSLALGFTCGIILPAVLGKRSIDLSEKLSNLSVFILDRIFAPVLPIFILGSAFKMESEGALTSLRDNAGVVVYIFASAFLYTTFLYLAGSGFSLRKALGTMKNMLPAVVTGLGTMSSLLTMPVTLTAVKRSIKHPHIADISVPGSVNIHLLGDCFVSVMLLPLLVATLGTEAVTTSDYVHFLVYVVLMKFAEAAVAGTGLVLMFPVVEQYLHFSPTMLSLATTLFILLDPLITAVNVFGNGAFSVLFARVHDLLFHQKKKPKRASVSGRIR</sequence>
<dbReference type="HOGENOM" id="CLU_035303_0_0_5"/>
<evidence type="ECO:0000256" key="1">
    <source>
        <dbReference type="ARBA" id="ARBA00004651"/>
    </source>
</evidence>
<protein>
    <recommendedName>
        <fullName evidence="10">Dicarboxylate/amino acid:cation symporter</fullName>
    </recommendedName>
</protein>
<evidence type="ECO:0008006" key="10">
    <source>
        <dbReference type="Google" id="ProtNLM"/>
    </source>
</evidence>
<dbReference type="GO" id="GO:0015293">
    <property type="term" value="F:symporter activity"/>
    <property type="evidence" value="ECO:0007669"/>
    <property type="project" value="UniProtKB-KW"/>
</dbReference>
<dbReference type="GO" id="GO:0005886">
    <property type="term" value="C:plasma membrane"/>
    <property type="evidence" value="ECO:0007669"/>
    <property type="project" value="UniProtKB-SubCell"/>
</dbReference>
<dbReference type="Proteomes" id="UP000007307">
    <property type="component" value="Chromosome"/>
</dbReference>
<dbReference type="EMBL" id="CP001079">
    <property type="protein sequence ID" value="ACM49250.1"/>
    <property type="molecule type" value="Genomic_DNA"/>
</dbReference>
<feature type="transmembrane region" description="Helical" evidence="7">
    <location>
        <begin position="159"/>
        <end position="179"/>
    </location>
</feature>
<feature type="transmembrane region" description="Helical" evidence="7">
    <location>
        <begin position="103"/>
        <end position="124"/>
    </location>
</feature>
<name>B9KID8_ANAMF</name>
<keyword evidence="6 7" id="KW-0472">Membrane</keyword>
<keyword evidence="5 7" id="KW-1133">Transmembrane helix</keyword>
<keyword evidence="4 7" id="KW-0812">Transmembrane</keyword>
<evidence type="ECO:0000256" key="3">
    <source>
        <dbReference type="ARBA" id="ARBA00022475"/>
    </source>
</evidence>
<feature type="transmembrane region" description="Helical" evidence="7">
    <location>
        <begin position="267"/>
        <end position="291"/>
    </location>
</feature>
<feature type="transmembrane region" description="Helical" evidence="7">
    <location>
        <begin position="40"/>
        <end position="58"/>
    </location>
</feature>
<feature type="transmembrane region" description="Helical" evidence="7">
    <location>
        <begin position="344"/>
        <end position="367"/>
    </location>
</feature>
<evidence type="ECO:0000256" key="6">
    <source>
        <dbReference type="ARBA" id="ARBA00023136"/>
    </source>
</evidence>
<dbReference type="Gene3D" id="1.10.3860.10">
    <property type="entry name" value="Sodium:dicarboxylate symporter"/>
    <property type="match status" value="1"/>
</dbReference>
<feature type="transmembrane region" description="Helical" evidence="7">
    <location>
        <begin position="70"/>
        <end position="91"/>
    </location>
</feature>
<dbReference type="SUPFAM" id="SSF118215">
    <property type="entry name" value="Proton glutamate symport protein"/>
    <property type="match status" value="1"/>
</dbReference>
<evidence type="ECO:0000256" key="5">
    <source>
        <dbReference type="ARBA" id="ARBA00022989"/>
    </source>
</evidence>
<organism evidence="8 9">
    <name type="scientific">Anaplasma marginale (strain Florida)</name>
    <dbReference type="NCBI Taxonomy" id="320483"/>
    <lineage>
        <taxon>Bacteria</taxon>
        <taxon>Pseudomonadati</taxon>
        <taxon>Pseudomonadota</taxon>
        <taxon>Alphaproteobacteria</taxon>
        <taxon>Rickettsiales</taxon>
        <taxon>Anaplasmataceae</taxon>
        <taxon>Anaplasma</taxon>
    </lineage>
</organism>
<evidence type="ECO:0000313" key="8">
    <source>
        <dbReference type="EMBL" id="ACM49250.1"/>
    </source>
</evidence>
<accession>B9KID8</accession>
<dbReference type="InterPro" id="IPR001991">
    <property type="entry name" value="Na-dicarboxylate_symporter"/>
</dbReference>
<feature type="transmembrane region" description="Helical" evidence="7">
    <location>
        <begin position="191"/>
        <end position="213"/>
    </location>
</feature>
<dbReference type="PANTHER" id="PTHR42865">
    <property type="entry name" value="PROTON/GLUTAMATE-ASPARTATE SYMPORTER"/>
    <property type="match status" value="1"/>
</dbReference>
<evidence type="ECO:0000313" key="9">
    <source>
        <dbReference type="Proteomes" id="UP000007307"/>
    </source>
</evidence>